<dbReference type="CDD" id="cd05237">
    <property type="entry name" value="UDP_invert_4-6DH_SDR_e"/>
    <property type="match status" value="1"/>
</dbReference>
<proteinExistence type="inferred from homology"/>
<dbReference type="InterPro" id="IPR036291">
    <property type="entry name" value="NAD(P)-bd_dom_sf"/>
</dbReference>
<dbReference type="SUPFAM" id="SSF51735">
    <property type="entry name" value="NAD(P)-binding Rossmann-fold domains"/>
    <property type="match status" value="1"/>
</dbReference>
<evidence type="ECO:0000259" key="2">
    <source>
        <dbReference type="Pfam" id="PF02719"/>
    </source>
</evidence>
<gene>
    <name evidence="3" type="ORF">A3F84_06545</name>
</gene>
<organism evidence="3 4">
    <name type="scientific">Handelsmanbacteria sp. (strain RIFCSPLOWO2_12_FULL_64_10)</name>
    <dbReference type="NCBI Taxonomy" id="1817868"/>
    <lineage>
        <taxon>Bacteria</taxon>
        <taxon>Candidatus Handelsmaniibacteriota</taxon>
    </lineage>
</organism>
<dbReference type="InterPro" id="IPR003869">
    <property type="entry name" value="Polysac_CapD-like"/>
</dbReference>
<evidence type="ECO:0000256" key="1">
    <source>
        <dbReference type="ARBA" id="ARBA00007430"/>
    </source>
</evidence>
<accession>A0A1F6CC40</accession>
<evidence type="ECO:0000313" key="3">
    <source>
        <dbReference type="EMBL" id="OGG46580.1"/>
    </source>
</evidence>
<name>A0A1F6CC40_HANXR</name>
<comment type="similarity">
    <text evidence="1">Belongs to the polysaccharide synthase family.</text>
</comment>
<dbReference type="AlphaFoldDB" id="A0A1F6CC40"/>
<evidence type="ECO:0000313" key="4">
    <source>
        <dbReference type="Proteomes" id="UP000178606"/>
    </source>
</evidence>
<dbReference type="Gene3D" id="3.40.50.720">
    <property type="entry name" value="NAD(P)-binding Rossmann-like Domain"/>
    <property type="match status" value="1"/>
</dbReference>
<dbReference type="Pfam" id="PF02719">
    <property type="entry name" value="Polysacc_synt_2"/>
    <property type="match status" value="1"/>
</dbReference>
<dbReference type="PANTHER" id="PTHR43318">
    <property type="entry name" value="UDP-N-ACETYLGLUCOSAMINE 4,6-DEHYDRATASE"/>
    <property type="match status" value="1"/>
</dbReference>
<dbReference type="InterPro" id="IPR051203">
    <property type="entry name" value="Polysaccharide_Synthase-Rel"/>
</dbReference>
<feature type="domain" description="Polysaccharide biosynthesis protein CapD-like" evidence="2">
    <location>
        <begin position="26"/>
        <end position="308"/>
    </location>
</feature>
<dbReference type="Proteomes" id="UP000178606">
    <property type="component" value="Unassembled WGS sequence"/>
</dbReference>
<sequence>MRRLLGRDEVDIDLEEVAAYLTGKTVLVTGAGGSIGSELCRQIAALRPRSLALLGRGENSVYEIAMELRTRFPKLEAPPVVADIRDPDRVRSVFEEERPEVVFHTAAHKHVDLMEAIPEEAVQNNVFGTRHVVEASAGVGVERFVMISTDKAVNPVCVYGAAKRVAEHLVASQAERSDTAFRTVRFGNVLGSRGSIVPLFRKQIELGGPVTVTHPEARRYFMTLPEAVRLVLQSGAFGHSGEIFVLDMGEPVRILDLATDMIRLAGLEPGVDIQIEFIGLRPGDKLSEELLTHGAGVRATRHKKIFATTPDRVDGKRLAKDLGALKALCQGPDRAGLVRKLKEMAPSYQPSSLWEKAIRSG</sequence>
<dbReference type="EMBL" id="MFKF01000299">
    <property type="protein sequence ID" value="OGG46580.1"/>
    <property type="molecule type" value="Genomic_DNA"/>
</dbReference>
<comment type="caution">
    <text evidence="3">The sequence shown here is derived from an EMBL/GenBank/DDBJ whole genome shotgun (WGS) entry which is preliminary data.</text>
</comment>
<dbReference type="PANTHER" id="PTHR43318:SF1">
    <property type="entry name" value="POLYSACCHARIDE BIOSYNTHESIS PROTEIN EPSC-RELATED"/>
    <property type="match status" value="1"/>
</dbReference>
<reference evidence="3 4" key="1">
    <citation type="journal article" date="2016" name="Nat. Commun.">
        <title>Thousands of microbial genomes shed light on interconnected biogeochemical processes in an aquifer system.</title>
        <authorList>
            <person name="Anantharaman K."/>
            <person name="Brown C.T."/>
            <person name="Hug L.A."/>
            <person name="Sharon I."/>
            <person name="Castelle C.J."/>
            <person name="Probst A.J."/>
            <person name="Thomas B.C."/>
            <person name="Singh A."/>
            <person name="Wilkins M.J."/>
            <person name="Karaoz U."/>
            <person name="Brodie E.L."/>
            <person name="Williams K.H."/>
            <person name="Hubbard S.S."/>
            <person name="Banfield J.F."/>
        </authorList>
    </citation>
    <scope>NUCLEOTIDE SEQUENCE [LARGE SCALE GENOMIC DNA]</scope>
    <source>
        <strain evidence="4">RIFCSPLOWO2_12_FULL_64_10</strain>
    </source>
</reference>
<protein>
    <recommendedName>
        <fullName evidence="2">Polysaccharide biosynthesis protein CapD-like domain-containing protein</fullName>
    </recommendedName>
</protein>